<dbReference type="Gene3D" id="3.10.450.50">
    <property type="match status" value="1"/>
</dbReference>
<dbReference type="PANTHER" id="PTHR36573:SF1">
    <property type="entry name" value="INTERMEMBRANE PHOSPHOLIPID TRANSPORT SYSTEM BINDING PROTEIN MLAC"/>
    <property type="match status" value="1"/>
</dbReference>
<dbReference type="Proteomes" id="UP000789752">
    <property type="component" value="Unassembled WGS sequence"/>
</dbReference>
<gene>
    <name evidence="1" type="ORF">R54767_03565</name>
</gene>
<evidence type="ECO:0000313" key="2">
    <source>
        <dbReference type="Proteomes" id="UP000789752"/>
    </source>
</evidence>
<keyword evidence="2" id="KW-1185">Reference proteome</keyword>
<name>A0ABM8U6Q1_9BURK</name>
<organism evidence="1 2">
    <name type="scientific">Paraburkholderia gardini</name>
    <dbReference type="NCBI Taxonomy" id="2823469"/>
    <lineage>
        <taxon>Bacteria</taxon>
        <taxon>Pseudomonadati</taxon>
        <taxon>Pseudomonadota</taxon>
        <taxon>Betaproteobacteria</taxon>
        <taxon>Burkholderiales</taxon>
        <taxon>Burkholderiaceae</taxon>
        <taxon>Paraburkholderia</taxon>
    </lineage>
</organism>
<proteinExistence type="predicted"/>
<dbReference type="Gene3D" id="1.10.10.640">
    <property type="entry name" value="phospholipid-binding protein"/>
    <property type="match status" value="1"/>
</dbReference>
<dbReference type="Pfam" id="PF05494">
    <property type="entry name" value="MlaC"/>
    <property type="match status" value="1"/>
</dbReference>
<dbReference type="EMBL" id="CAJQYY010000021">
    <property type="protein sequence ID" value="CAG4909117.1"/>
    <property type="molecule type" value="Genomic_DNA"/>
</dbReference>
<dbReference type="InterPro" id="IPR008869">
    <property type="entry name" value="MlaC/ttg2D"/>
</dbReference>
<evidence type="ECO:0008006" key="3">
    <source>
        <dbReference type="Google" id="ProtNLM"/>
    </source>
</evidence>
<reference evidence="1 2" key="1">
    <citation type="submission" date="2021-04" db="EMBL/GenBank/DDBJ databases">
        <authorList>
            <person name="Vanwijnsberghe S."/>
        </authorList>
    </citation>
    <scope>NUCLEOTIDE SEQUENCE [LARGE SCALE GENOMIC DNA]</scope>
    <source>
        <strain evidence="1 2">LMG 32171</strain>
    </source>
</reference>
<sequence>MAQSKSVYWPSMVPAGSSADHFPSCSEERMKRYLSAFVVTALVSTAAFAQSAPDAVVKAAVEGTVNAMKADPQARGGDMGKITQVVETHFVPSTNFQRTTRIAVGKAWTTATPEQQKQLYEQFQKLLVGTYAASLSQLRDQDVKFNFLPSTAAPGARDAVVQSHVISNGGDDAIGYRLEKTASGWKIYDINMMGAWLIQVYQTQFADQLAKGGVDGLIKFMIAHNAHSAG</sequence>
<dbReference type="PANTHER" id="PTHR36573">
    <property type="entry name" value="INTERMEMBRANE PHOSPHOLIPID TRANSPORT SYSTEM BINDING PROTEIN MLAC"/>
    <property type="match status" value="1"/>
</dbReference>
<comment type="caution">
    <text evidence="1">The sequence shown here is derived from an EMBL/GenBank/DDBJ whole genome shotgun (WGS) entry which is preliminary data.</text>
</comment>
<protein>
    <recommendedName>
        <fullName evidence="3">ABC-type transporter MlaC component</fullName>
    </recommendedName>
</protein>
<accession>A0ABM8U6Q1</accession>
<evidence type="ECO:0000313" key="1">
    <source>
        <dbReference type="EMBL" id="CAG4909117.1"/>
    </source>
</evidence>